<dbReference type="PANTHER" id="PTHR21256">
    <property type="entry name" value="HISTIDINOL DEHYDROGENASE HDH"/>
    <property type="match status" value="1"/>
</dbReference>
<dbReference type="OrthoDB" id="9805269at2"/>
<evidence type="ECO:0000256" key="3">
    <source>
        <dbReference type="ARBA" id="ARBA00012965"/>
    </source>
</evidence>
<dbReference type="UniPathway" id="UPA00031">
    <property type="reaction ID" value="UER00014"/>
</dbReference>
<dbReference type="CDD" id="cd06572">
    <property type="entry name" value="Histidinol_dh"/>
    <property type="match status" value="1"/>
</dbReference>
<feature type="binding site" evidence="8 13">
    <location>
        <position position="261"/>
    </location>
    <ligand>
        <name>Zn(2+)</name>
        <dbReference type="ChEBI" id="CHEBI:29105"/>
    </ligand>
</feature>
<organism evidence="15 16">
    <name type="scientific">Clostridium baratii str. Sullivan</name>
    <dbReference type="NCBI Taxonomy" id="1415775"/>
    <lineage>
        <taxon>Bacteria</taxon>
        <taxon>Bacillati</taxon>
        <taxon>Bacillota</taxon>
        <taxon>Clostridia</taxon>
        <taxon>Eubacteriales</taxon>
        <taxon>Clostridiaceae</taxon>
        <taxon>Clostridium</taxon>
    </lineage>
</organism>
<dbReference type="Pfam" id="PF00815">
    <property type="entry name" value="Histidinol_dh"/>
    <property type="match status" value="1"/>
</dbReference>
<dbReference type="eggNOG" id="COG0141">
    <property type="taxonomic scope" value="Bacteria"/>
</dbReference>
<evidence type="ECO:0000256" key="12">
    <source>
        <dbReference type="PIRSR" id="PIRSR000099-3"/>
    </source>
</evidence>
<evidence type="ECO:0000256" key="6">
    <source>
        <dbReference type="ARBA" id="ARBA00023002"/>
    </source>
</evidence>
<dbReference type="InterPro" id="IPR001692">
    <property type="entry name" value="Histidinol_DH_CS"/>
</dbReference>
<feature type="binding site" evidence="8 12">
    <location>
        <position position="414"/>
    </location>
    <ligand>
        <name>substrate</name>
    </ligand>
</feature>
<reference evidence="15 16" key="1">
    <citation type="journal article" date="2015" name="Infect. Genet. Evol.">
        <title>Genomic sequences of six botulinum neurotoxin-producing strains representing three clostridial species illustrate the mobility and diversity of botulinum neurotoxin genes.</title>
        <authorList>
            <person name="Smith T.J."/>
            <person name="Hill K.K."/>
            <person name="Xie G."/>
            <person name="Foley B.T."/>
            <person name="Williamson C.H."/>
            <person name="Foster J.T."/>
            <person name="Johnson S.L."/>
            <person name="Chertkov O."/>
            <person name="Teshima H."/>
            <person name="Gibbons H.S."/>
            <person name="Johnsky L.A."/>
            <person name="Karavis M.A."/>
            <person name="Smith L.A."/>
        </authorList>
    </citation>
    <scope>NUCLEOTIDE SEQUENCE [LARGE SCALE GENOMIC DNA]</scope>
    <source>
        <strain evidence="15">Sullivan</strain>
    </source>
</reference>
<accession>A0A0A7FS54</accession>
<feature type="binding site" evidence="8 13">
    <location>
        <position position="360"/>
    </location>
    <ligand>
        <name>Zn(2+)</name>
        <dbReference type="ChEBI" id="CHEBI:29105"/>
    </ligand>
</feature>
<evidence type="ECO:0000256" key="13">
    <source>
        <dbReference type="PIRSR" id="PIRSR000099-4"/>
    </source>
</evidence>
<dbReference type="NCBIfam" id="TIGR00069">
    <property type="entry name" value="hisD"/>
    <property type="match status" value="1"/>
</dbReference>
<dbReference type="PROSITE" id="PS00611">
    <property type="entry name" value="HISOL_DEHYDROGENASE"/>
    <property type="match status" value="1"/>
</dbReference>
<dbReference type="GO" id="GO:0005829">
    <property type="term" value="C:cytosol"/>
    <property type="evidence" value="ECO:0007669"/>
    <property type="project" value="TreeGrafter"/>
</dbReference>
<keyword evidence="4 8" id="KW-0479">Metal-binding</keyword>
<evidence type="ECO:0000313" key="15">
    <source>
        <dbReference type="EMBL" id="AIY82373.1"/>
    </source>
</evidence>
<dbReference type="GO" id="GO:0004399">
    <property type="term" value="F:histidinol dehydrogenase activity"/>
    <property type="evidence" value="ECO:0007669"/>
    <property type="project" value="UniProtKB-UniRule"/>
</dbReference>
<dbReference type="EC" id="1.1.1.23" evidence="3 8"/>
<feature type="active site" description="Proton acceptor" evidence="8 10">
    <location>
        <position position="326"/>
    </location>
</feature>
<feature type="binding site" evidence="8 12">
    <location>
        <position position="419"/>
    </location>
    <ligand>
        <name>substrate</name>
    </ligand>
</feature>
<dbReference type="FunFam" id="3.40.50.1980:FF:000001">
    <property type="entry name" value="Histidinol dehydrogenase"/>
    <property type="match status" value="1"/>
</dbReference>
<comment type="cofactor">
    <cofactor evidence="8 13">
        <name>Zn(2+)</name>
        <dbReference type="ChEBI" id="CHEBI:29105"/>
    </cofactor>
    <text evidence="8 13">Binds 1 zinc ion per subunit.</text>
</comment>
<comment type="similarity">
    <text evidence="2 8 9 14">Belongs to the histidinol dehydrogenase family.</text>
</comment>
<feature type="binding site" evidence="8 12">
    <location>
        <position position="327"/>
    </location>
    <ligand>
        <name>substrate</name>
    </ligand>
</feature>
<feature type="binding site" evidence="8 13">
    <location>
        <position position="258"/>
    </location>
    <ligand>
        <name>Zn(2+)</name>
        <dbReference type="ChEBI" id="CHEBI:29105"/>
    </ligand>
</feature>
<gene>
    <name evidence="8 15" type="primary">hisD</name>
    <name evidence="15" type="ORF">U729_1853</name>
</gene>
<dbReference type="InterPro" id="IPR016161">
    <property type="entry name" value="Ald_DH/histidinol_DH"/>
</dbReference>
<sequence>MIDLIDLKVSNKEEVLNEIRKRDEGKKEENLELVKNILDYVRKGKDKALKELTKKFDGVSIDDFKVSDEEIDEAYKLVDKNFIANIKEAKENILEYHSLQKEKDYILNRKNGVYMGQRVIPLERIGVYVPGGTASYPSTVLMNVIPAKVAGVKEIVMITPPKKDFKIDPYIAVTAKICGVSEIYKVGGAQGVGALAYGTESIQSVDKIVGPGNIFVALAKKEVFGDVDIDMIAGPSEILIIADKESNPKFIAADLMSQAEHDKLASSILLTTSKELGIEVIIELENQMKDLERKDIISQSLNNYGKIIVCKNIDECFEIANFLAPEHLEIMLNNPMNYLGKVKNAGSVFLGEYSPEPVGDYFGGTNHVLPTSGTAKFFSPLSVQSFIKKSSFLCYTREALFEDGEKIINIANKEGLTAHANSIRVRILENEQ</sequence>
<dbReference type="GO" id="GO:0051287">
    <property type="term" value="F:NAD binding"/>
    <property type="evidence" value="ECO:0007669"/>
    <property type="project" value="InterPro"/>
</dbReference>
<evidence type="ECO:0000256" key="4">
    <source>
        <dbReference type="ARBA" id="ARBA00022723"/>
    </source>
</evidence>
<feature type="binding site" evidence="8 11">
    <location>
        <position position="213"/>
    </location>
    <ligand>
        <name>NAD(+)</name>
        <dbReference type="ChEBI" id="CHEBI:57540"/>
    </ligand>
</feature>
<evidence type="ECO:0000256" key="9">
    <source>
        <dbReference type="PIRNR" id="PIRNR000099"/>
    </source>
</evidence>
<dbReference type="SUPFAM" id="SSF53720">
    <property type="entry name" value="ALDH-like"/>
    <property type="match status" value="1"/>
</dbReference>
<evidence type="ECO:0000256" key="8">
    <source>
        <dbReference type="HAMAP-Rule" id="MF_01024"/>
    </source>
</evidence>
<feature type="binding site" evidence="8 12">
    <location>
        <position position="258"/>
    </location>
    <ligand>
        <name>substrate</name>
    </ligand>
</feature>
<dbReference type="GO" id="GO:0000105">
    <property type="term" value="P:L-histidine biosynthetic process"/>
    <property type="evidence" value="ECO:0007669"/>
    <property type="project" value="UniProtKB-UniRule"/>
</dbReference>
<comment type="pathway">
    <text evidence="8">Amino-acid biosynthesis; L-histidine biosynthesis; L-histidine from 5-phospho-alpha-D-ribose 1-diphosphate: step 9/9.</text>
</comment>
<evidence type="ECO:0000313" key="16">
    <source>
        <dbReference type="Proteomes" id="UP000030635"/>
    </source>
</evidence>
<keyword evidence="16" id="KW-1185">Reference proteome</keyword>
<evidence type="ECO:0000256" key="14">
    <source>
        <dbReference type="RuleBase" id="RU004175"/>
    </source>
</evidence>
<dbReference type="HOGENOM" id="CLU_006732_3_0_9"/>
<evidence type="ECO:0000256" key="11">
    <source>
        <dbReference type="PIRSR" id="PIRSR000099-2"/>
    </source>
</evidence>
<keyword evidence="8" id="KW-0028">Amino-acid biosynthesis</keyword>
<dbReference type="Proteomes" id="UP000030635">
    <property type="component" value="Chromosome"/>
</dbReference>
<dbReference type="PANTHER" id="PTHR21256:SF2">
    <property type="entry name" value="HISTIDINE BIOSYNTHESIS TRIFUNCTIONAL PROTEIN"/>
    <property type="match status" value="1"/>
</dbReference>
<dbReference type="FunFam" id="3.40.50.1980:FF:000026">
    <property type="entry name" value="Histidinol dehydrogenase"/>
    <property type="match status" value="1"/>
</dbReference>
<keyword evidence="6 8" id="KW-0560">Oxidoreductase</keyword>
<feature type="binding site" evidence="8 13">
    <location>
        <position position="419"/>
    </location>
    <ligand>
        <name>Zn(2+)</name>
        <dbReference type="ChEBI" id="CHEBI:29105"/>
    </ligand>
</feature>
<dbReference type="RefSeq" id="WP_039314024.1">
    <property type="nucleotide sequence ID" value="NZ_CP006905.1"/>
</dbReference>
<dbReference type="InterPro" id="IPR022695">
    <property type="entry name" value="Histidinol_DH_monofunct"/>
</dbReference>
<dbReference type="Gene3D" id="1.20.5.1300">
    <property type="match status" value="1"/>
</dbReference>
<dbReference type="HAMAP" id="MF_01024">
    <property type="entry name" value="HisD"/>
    <property type="match status" value="1"/>
</dbReference>
<dbReference type="PRINTS" id="PR00083">
    <property type="entry name" value="HOLDHDRGNASE"/>
</dbReference>
<evidence type="ECO:0000256" key="10">
    <source>
        <dbReference type="PIRSR" id="PIRSR000099-1"/>
    </source>
</evidence>
<dbReference type="STRING" id="1561.NPD11_1163"/>
<dbReference type="InterPro" id="IPR012131">
    <property type="entry name" value="Hstdl_DH"/>
</dbReference>
<evidence type="ECO:0000256" key="5">
    <source>
        <dbReference type="ARBA" id="ARBA00022833"/>
    </source>
</evidence>
<feature type="binding site" evidence="8 11">
    <location>
        <position position="128"/>
    </location>
    <ligand>
        <name>NAD(+)</name>
        <dbReference type="ChEBI" id="CHEBI:57540"/>
    </ligand>
</feature>
<feature type="binding site" evidence="8 12">
    <location>
        <position position="360"/>
    </location>
    <ligand>
        <name>substrate</name>
    </ligand>
</feature>
<protein>
    <recommendedName>
        <fullName evidence="3 8">Histidinol dehydrogenase</fullName>
        <shortName evidence="8">HDH</shortName>
        <ecNumber evidence="3 8">1.1.1.23</ecNumber>
    </recommendedName>
</protein>
<keyword evidence="8" id="KW-0368">Histidine biosynthesis</keyword>
<evidence type="ECO:0000256" key="2">
    <source>
        <dbReference type="ARBA" id="ARBA00010178"/>
    </source>
</evidence>
<proteinExistence type="inferred from homology"/>
<comment type="catalytic activity">
    <reaction evidence="7 8">
        <text>L-histidinol + 2 NAD(+) + H2O = L-histidine + 2 NADH + 3 H(+)</text>
        <dbReference type="Rhea" id="RHEA:20641"/>
        <dbReference type="ChEBI" id="CHEBI:15377"/>
        <dbReference type="ChEBI" id="CHEBI:15378"/>
        <dbReference type="ChEBI" id="CHEBI:57540"/>
        <dbReference type="ChEBI" id="CHEBI:57595"/>
        <dbReference type="ChEBI" id="CHEBI:57699"/>
        <dbReference type="ChEBI" id="CHEBI:57945"/>
        <dbReference type="EC" id="1.1.1.23"/>
    </reaction>
</comment>
<evidence type="ECO:0000256" key="1">
    <source>
        <dbReference type="ARBA" id="ARBA00003850"/>
    </source>
</evidence>
<comment type="function">
    <text evidence="1 8">Catalyzes the sequential NAD-dependent oxidations of L-histidinol to L-histidinaldehyde and then to L-histidine.</text>
</comment>
<dbReference type="Gene3D" id="3.40.50.1980">
    <property type="entry name" value="Nitrogenase molybdenum iron protein domain"/>
    <property type="match status" value="2"/>
</dbReference>
<dbReference type="GO" id="GO:0008270">
    <property type="term" value="F:zinc ion binding"/>
    <property type="evidence" value="ECO:0007669"/>
    <property type="project" value="UniProtKB-UniRule"/>
</dbReference>
<dbReference type="PIRSF" id="PIRSF000099">
    <property type="entry name" value="Histidinol_dh"/>
    <property type="match status" value="1"/>
</dbReference>
<feature type="binding site" evidence="8 11">
    <location>
        <position position="190"/>
    </location>
    <ligand>
        <name>NAD(+)</name>
        <dbReference type="ChEBI" id="CHEBI:57540"/>
    </ligand>
</feature>
<feature type="active site" description="Proton acceptor" evidence="8 10">
    <location>
        <position position="327"/>
    </location>
</feature>
<feature type="binding site" evidence="8 12">
    <location>
        <position position="236"/>
    </location>
    <ligand>
        <name>substrate</name>
    </ligand>
</feature>
<name>A0A0A7FS54_9CLOT</name>
<keyword evidence="8 11" id="KW-0520">NAD</keyword>
<dbReference type="EMBL" id="CP006905">
    <property type="protein sequence ID" value="AIY82373.1"/>
    <property type="molecule type" value="Genomic_DNA"/>
</dbReference>
<evidence type="ECO:0000256" key="7">
    <source>
        <dbReference type="ARBA" id="ARBA00049489"/>
    </source>
</evidence>
<dbReference type="KEGG" id="cbv:U729_1853"/>
<feature type="binding site" evidence="8 12">
    <location>
        <position position="261"/>
    </location>
    <ligand>
        <name>substrate</name>
    </ligand>
</feature>
<dbReference type="AlphaFoldDB" id="A0A0A7FS54"/>
<keyword evidence="5 8" id="KW-0862">Zinc</keyword>